<evidence type="ECO:0000313" key="3">
    <source>
        <dbReference type="Proteomes" id="UP001152798"/>
    </source>
</evidence>
<dbReference type="Gene3D" id="2.60.120.260">
    <property type="entry name" value="Galactose-binding domain-like"/>
    <property type="match status" value="1"/>
</dbReference>
<feature type="domain" description="F5/8 type C" evidence="1">
    <location>
        <begin position="1"/>
        <end position="79"/>
    </location>
</feature>
<dbReference type="PROSITE" id="PS50022">
    <property type="entry name" value="FA58C_3"/>
    <property type="match status" value="1"/>
</dbReference>
<proteinExistence type="predicted"/>
<dbReference type="PROSITE" id="PS01286">
    <property type="entry name" value="FA58C_2"/>
    <property type="match status" value="1"/>
</dbReference>
<sequence length="85" mass="9599">MEHRAVVKICPALRIPFSKVLLHVSLILLRLRWILSGNSDTATVVSHKLMPPVFANQIRVLPYSVHRRTVCLRIELLGCPFTGKA</sequence>
<keyword evidence="3" id="KW-1185">Reference proteome</keyword>
<dbReference type="EMBL" id="OV725077">
    <property type="protein sequence ID" value="CAH1390363.1"/>
    <property type="molecule type" value="Genomic_DNA"/>
</dbReference>
<name>A0A9P0E582_NEZVI</name>
<evidence type="ECO:0000259" key="1">
    <source>
        <dbReference type="PROSITE" id="PS50022"/>
    </source>
</evidence>
<dbReference type="InterPro" id="IPR000421">
    <property type="entry name" value="FA58C"/>
</dbReference>
<dbReference type="SUPFAM" id="SSF49785">
    <property type="entry name" value="Galactose-binding domain-like"/>
    <property type="match status" value="1"/>
</dbReference>
<reference evidence="2" key="1">
    <citation type="submission" date="2022-01" db="EMBL/GenBank/DDBJ databases">
        <authorList>
            <person name="King R."/>
        </authorList>
    </citation>
    <scope>NUCLEOTIDE SEQUENCE</scope>
</reference>
<protein>
    <recommendedName>
        <fullName evidence="1">F5/8 type C domain-containing protein</fullName>
    </recommendedName>
</protein>
<accession>A0A9P0E582</accession>
<dbReference type="InterPro" id="IPR008979">
    <property type="entry name" value="Galactose-bd-like_sf"/>
</dbReference>
<evidence type="ECO:0000313" key="2">
    <source>
        <dbReference type="EMBL" id="CAH1390363.1"/>
    </source>
</evidence>
<dbReference type="Proteomes" id="UP001152798">
    <property type="component" value="Chromosome 1"/>
</dbReference>
<organism evidence="2 3">
    <name type="scientific">Nezara viridula</name>
    <name type="common">Southern green stink bug</name>
    <name type="synonym">Cimex viridulus</name>
    <dbReference type="NCBI Taxonomy" id="85310"/>
    <lineage>
        <taxon>Eukaryota</taxon>
        <taxon>Metazoa</taxon>
        <taxon>Ecdysozoa</taxon>
        <taxon>Arthropoda</taxon>
        <taxon>Hexapoda</taxon>
        <taxon>Insecta</taxon>
        <taxon>Pterygota</taxon>
        <taxon>Neoptera</taxon>
        <taxon>Paraneoptera</taxon>
        <taxon>Hemiptera</taxon>
        <taxon>Heteroptera</taxon>
        <taxon>Panheteroptera</taxon>
        <taxon>Pentatomomorpha</taxon>
        <taxon>Pentatomoidea</taxon>
        <taxon>Pentatomidae</taxon>
        <taxon>Pentatominae</taxon>
        <taxon>Nezara</taxon>
    </lineage>
</organism>
<dbReference type="AlphaFoldDB" id="A0A9P0E582"/>
<dbReference type="OrthoDB" id="6071166at2759"/>
<gene>
    <name evidence="2" type="ORF">NEZAVI_LOCUS1580</name>
</gene>